<evidence type="ECO:0000313" key="1">
    <source>
        <dbReference type="EMBL" id="CRH06745.1"/>
    </source>
</evidence>
<sequence length="74" mass="8124">MTLLPDQRWGKEAGHTHTFHGAQIVTLITIKAIARIFHEGWPEGGSRPAMARRGIKWTGEHSDSIGSGPFDTTT</sequence>
<dbReference type="AlphaFoldDB" id="A0A1S7LIL1"/>
<proteinExistence type="predicted"/>
<name>A0A1S7LIL1_MAGMO</name>
<accession>A0A1S7LIL1</accession>
<organism evidence="1">
    <name type="scientific">Magnetococcus massalia (strain MO-1)</name>
    <dbReference type="NCBI Taxonomy" id="451514"/>
    <lineage>
        <taxon>Bacteria</taxon>
        <taxon>Pseudomonadati</taxon>
        <taxon>Pseudomonadota</taxon>
        <taxon>Magnetococcia</taxon>
        <taxon>Magnetococcales</taxon>
        <taxon>Magnetococcaceae</taxon>
        <taxon>Magnetococcus</taxon>
    </lineage>
</organism>
<gene>
    <name evidence="1" type="ORF">MAGMO_2588</name>
</gene>
<reference evidence="1" key="1">
    <citation type="submission" date="2015-04" db="EMBL/GenBank/DDBJ databases">
        <authorList>
            <person name="Syromyatnikov M.Y."/>
            <person name="Popov V.N."/>
        </authorList>
    </citation>
    <scope>NUCLEOTIDE SEQUENCE</scope>
    <source>
        <strain evidence="1">MO-1</strain>
    </source>
</reference>
<protein>
    <submittedName>
        <fullName evidence="1">Uncharacterized protein</fullName>
    </submittedName>
</protein>
<dbReference type="EMBL" id="LO017727">
    <property type="protein sequence ID" value="CRH06745.1"/>
    <property type="molecule type" value="Genomic_DNA"/>
</dbReference>